<organism evidence="1 2">
    <name type="scientific">Aquilegia coerulea</name>
    <name type="common">Rocky mountain columbine</name>
    <dbReference type="NCBI Taxonomy" id="218851"/>
    <lineage>
        <taxon>Eukaryota</taxon>
        <taxon>Viridiplantae</taxon>
        <taxon>Streptophyta</taxon>
        <taxon>Embryophyta</taxon>
        <taxon>Tracheophyta</taxon>
        <taxon>Spermatophyta</taxon>
        <taxon>Magnoliopsida</taxon>
        <taxon>Ranunculales</taxon>
        <taxon>Ranunculaceae</taxon>
        <taxon>Thalictroideae</taxon>
        <taxon>Aquilegia</taxon>
    </lineage>
</organism>
<reference evidence="1 2" key="1">
    <citation type="submission" date="2017-09" db="EMBL/GenBank/DDBJ databases">
        <title>WGS assembly of Aquilegia coerulea Goldsmith.</title>
        <authorList>
            <person name="Hodges S."/>
            <person name="Kramer E."/>
            <person name="Nordborg M."/>
            <person name="Tomkins J."/>
            <person name="Borevitz J."/>
            <person name="Derieg N."/>
            <person name="Yan J."/>
            <person name="Mihaltcheva S."/>
            <person name="Hayes R.D."/>
            <person name="Rokhsar D."/>
        </authorList>
    </citation>
    <scope>NUCLEOTIDE SEQUENCE [LARGE SCALE GENOMIC DNA]</scope>
    <source>
        <strain evidence="2">cv. Goldsmith</strain>
    </source>
</reference>
<evidence type="ECO:0000313" key="2">
    <source>
        <dbReference type="Proteomes" id="UP000230069"/>
    </source>
</evidence>
<dbReference type="EMBL" id="KZ305029">
    <property type="protein sequence ID" value="PIA50769.1"/>
    <property type="molecule type" value="Genomic_DNA"/>
</dbReference>
<dbReference type="Proteomes" id="UP000230069">
    <property type="component" value="Unassembled WGS sequence"/>
</dbReference>
<evidence type="ECO:0000313" key="1">
    <source>
        <dbReference type="EMBL" id="PIA50769.1"/>
    </source>
</evidence>
<gene>
    <name evidence="1" type="ORF">AQUCO_01200188v1</name>
</gene>
<accession>A0A2G5E4V1</accession>
<keyword evidence="2" id="KW-1185">Reference proteome</keyword>
<protein>
    <submittedName>
        <fullName evidence="1">Uncharacterized protein</fullName>
    </submittedName>
</protein>
<sequence>MSLTELKRRRYVHHQLNLILKTWMMHLSHLSLLREKGIGESYFLNDHDLYFEGRLGDRVEILFYEI</sequence>
<dbReference type="InParanoid" id="A0A2G5E4V1"/>
<proteinExistence type="predicted"/>
<dbReference type="AlphaFoldDB" id="A0A2G5E4V1"/>
<name>A0A2G5E4V1_AQUCA</name>